<protein>
    <submittedName>
        <fullName evidence="1">Uncharacterized protein</fullName>
    </submittedName>
</protein>
<sequence length="145" mass="16201">RRHAEYAGTLSQGIWSTWWNTVPPKPKPVNLKAHAMGHHFGEDLVCTNPGCGMDFGDHNKYPNCCPGVLKRAGTWTGDGFAPDPKLRRLCDEHGIRIIDVARIALVSPQTVSNALTRAKGIRNQTRLEMIWFVKELLRRKGVNCG</sequence>
<dbReference type="EMBL" id="BARS01019203">
    <property type="protein sequence ID" value="GAF88276.1"/>
    <property type="molecule type" value="Genomic_DNA"/>
</dbReference>
<feature type="non-terminal residue" evidence="1">
    <location>
        <position position="1"/>
    </location>
</feature>
<comment type="caution">
    <text evidence="1">The sequence shown here is derived from an EMBL/GenBank/DDBJ whole genome shotgun (WGS) entry which is preliminary data.</text>
</comment>
<name>X0TLX8_9ZZZZ</name>
<gene>
    <name evidence="1" type="ORF">S01H1_31145</name>
</gene>
<organism evidence="1">
    <name type="scientific">marine sediment metagenome</name>
    <dbReference type="NCBI Taxonomy" id="412755"/>
    <lineage>
        <taxon>unclassified sequences</taxon>
        <taxon>metagenomes</taxon>
        <taxon>ecological metagenomes</taxon>
    </lineage>
</organism>
<accession>X0TLX8</accession>
<evidence type="ECO:0000313" key="1">
    <source>
        <dbReference type="EMBL" id="GAF88276.1"/>
    </source>
</evidence>
<dbReference type="AlphaFoldDB" id="X0TLX8"/>
<proteinExistence type="predicted"/>
<dbReference type="GO" id="GO:0003677">
    <property type="term" value="F:DNA binding"/>
    <property type="evidence" value="ECO:0007669"/>
    <property type="project" value="InterPro"/>
</dbReference>
<reference evidence="1" key="1">
    <citation type="journal article" date="2014" name="Front. Microbiol.">
        <title>High frequency of phylogenetically diverse reductive dehalogenase-homologous genes in deep subseafloor sedimentary metagenomes.</title>
        <authorList>
            <person name="Kawai M."/>
            <person name="Futagami T."/>
            <person name="Toyoda A."/>
            <person name="Takaki Y."/>
            <person name="Nishi S."/>
            <person name="Hori S."/>
            <person name="Arai W."/>
            <person name="Tsubouchi T."/>
            <person name="Morono Y."/>
            <person name="Uchiyama I."/>
            <person name="Ito T."/>
            <person name="Fujiyama A."/>
            <person name="Inagaki F."/>
            <person name="Takami H."/>
        </authorList>
    </citation>
    <scope>NUCLEOTIDE SEQUENCE</scope>
    <source>
        <strain evidence="1">Expedition CK06-06</strain>
    </source>
</reference>
<dbReference type="InterPro" id="IPR010982">
    <property type="entry name" value="Lambda_DNA-bd_dom_sf"/>
</dbReference>
<dbReference type="Gene3D" id="1.10.260.40">
    <property type="entry name" value="lambda repressor-like DNA-binding domains"/>
    <property type="match status" value="1"/>
</dbReference>